<evidence type="ECO:0000259" key="9">
    <source>
        <dbReference type="PROSITE" id="PS01124"/>
    </source>
</evidence>
<protein>
    <recommendedName>
        <fullName evidence="8">HTH-type transcriptional activator RhaS</fullName>
    </recommendedName>
    <alternativeName>
        <fullName evidence="8">L-rhamnose operon regulatory protein RhaS</fullName>
    </alternativeName>
</protein>
<evidence type="ECO:0000313" key="11">
    <source>
        <dbReference type="EMBL" id="AUH06655.1"/>
    </source>
</evidence>
<dbReference type="NCBIfam" id="NF010028">
    <property type="entry name" value="PRK13503.1"/>
    <property type="match status" value="1"/>
</dbReference>
<feature type="domain" description="HTH araC/xylS-type" evidence="9">
    <location>
        <begin position="175"/>
        <end position="273"/>
    </location>
</feature>
<reference evidence="11 12" key="1">
    <citation type="journal article" date="2013" name="Genome Announc.">
        <title>Draft genome sequence of Serratia sp. strain ATCC 39006, a model bacterium for analysis of the biosynthesis and regulation of prodigiosin, a carbapenem, and gas vesicles.</title>
        <authorList>
            <person name="Fineran P.C."/>
            <person name="Iglesias Cans M.C."/>
            <person name="Ramsay J.P."/>
            <person name="Wilf N.M."/>
            <person name="Cossyleon D."/>
            <person name="McNeil M.B."/>
            <person name="Williamson N.R."/>
            <person name="Monson R.E."/>
            <person name="Becher S.A."/>
            <person name="Stanton J.A."/>
            <person name="Brugger K."/>
            <person name="Brown S.D."/>
            <person name="Salmond G.P."/>
        </authorList>
    </citation>
    <scope>NUCLEOTIDE SEQUENCE [LARGE SCALE GENOMIC DNA]</scope>
    <source>
        <strain evidence="11">ATCC 39006</strain>
        <strain evidence="12">ATCC 39006 / SC 11482</strain>
    </source>
</reference>
<dbReference type="PROSITE" id="PS00041">
    <property type="entry name" value="HTH_ARAC_FAMILY_1"/>
    <property type="match status" value="1"/>
</dbReference>
<keyword evidence="2 8" id="KW-0677">Repeat</keyword>
<dbReference type="GO" id="GO:0045893">
    <property type="term" value="P:positive regulation of DNA-templated transcription"/>
    <property type="evidence" value="ECO:0007669"/>
    <property type="project" value="UniProtKB-UniRule"/>
</dbReference>
<dbReference type="GO" id="GO:0003700">
    <property type="term" value="F:DNA-binding transcription factor activity"/>
    <property type="evidence" value="ECO:0007669"/>
    <property type="project" value="UniProtKB-UniRule"/>
</dbReference>
<dbReference type="InterPro" id="IPR047220">
    <property type="entry name" value="RhaR_RhaS-like_N"/>
</dbReference>
<comment type="function">
    <text evidence="8">Activates expression of the rhaBAD and rhaT operons.</text>
</comment>
<dbReference type="PANTHER" id="PTHR46796">
    <property type="entry name" value="HTH-TYPE TRANSCRIPTIONAL ACTIVATOR RHAS-RELATED"/>
    <property type="match status" value="1"/>
</dbReference>
<feature type="site" description="Interaction with sigma-70" evidence="8">
    <location>
        <position position="251"/>
    </location>
</feature>
<dbReference type="STRING" id="104623.Ser39006_01000"/>
<dbReference type="InterPro" id="IPR020449">
    <property type="entry name" value="Tscrpt_reg_AraC-type_HTH"/>
</dbReference>
<dbReference type="InterPro" id="IPR003313">
    <property type="entry name" value="AraC-bd"/>
</dbReference>
<organism evidence="11 12">
    <name type="scientific">Serratia sp. (strain ATCC 39006)</name>
    <name type="common">Prodigiosinella confusarubida</name>
    <dbReference type="NCBI Taxonomy" id="104623"/>
    <lineage>
        <taxon>Bacteria</taxon>
        <taxon>Pseudomonadati</taxon>
        <taxon>Pseudomonadota</taxon>
        <taxon>Gammaproteobacteria</taxon>
        <taxon>Enterobacterales</taxon>
        <taxon>Pectobacteriaceae</taxon>
        <taxon>Prodigiosinella</taxon>
    </lineage>
</organism>
<dbReference type="InterPro" id="IPR014710">
    <property type="entry name" value="RmlC-like_jellyroll"/>
</dbReference>
<dbReference type="Pfam" id="PF12833">
    <property type="entry name" value="HTH_18"/>
    <property type="match status" value="1"/>
</dbReference>
<dbReference type="AlphaFoldDB" id="A0A2I5TQ29"/>
<evidence type="ECO:0000313" key="10">
    <source>
        <dbReference type="EMBL" id="AUH02333.1"/>
    </source>
</evidence>
<dbReference type="PANTHER" id="PTHR46796:SF13">
    <property type="entry name" value="HTH-TYPE TRANSCRIPTIONAL ACTIVATOR RHAS"/>
    <property type="match status" value="1"/>
</dbReference>
<dbReference type="GO" id="GO:0005737">
    <property type="term" value="C:cytoplasm"/>
    <property type="evidence" value="ECO:0007669"/>
    <property type="project" value="UniProtKB-SubCell"/>
</dbReference>
<dbReference type="Proteomes" id="UP000233778">
    <property type="component" value="Chromosome"/>
</dbReference>
<dbReference type="EMBL" id="CP025084">
    <property type="protein sequence ID" value="AUH06655.1"/>
    <property type="molecule type" value="Genomic_DNA"/>
</dbReference>
<dbReference type="Pfam" id="PF02311">
    <property type="entry name" value="AraC_binding"/>
    <property type="match status" value="1"/>
</dbReference>
<evidence type="ECO:0000313" key="12">
    <source>
        <dbReference type="Proteomes" id="UP000017700"/>
    </source>
</evidence>
<evidence type="ECO:0000256" key="8">
    <source>
        <dbReference type="HAMAP-Rule" id="MF_01534"/>
    </source>
</evidence>
<name>A0A2I5TQ29_SERS3</name>
<dbReference type="Gene3D" id="2.60.120.10">
    <property type="entry name" value="Jelly Rolls"/>
    <property type="match status" value="1"/>
</dbReference>
<dbReference type="KEGG" id="serq:CWC46_22640"/>
<sequence length="278" mass="31715">MTLLCGDEFFASQAATVAVEPRMPQCAFPEHHHDFWEIVLVDQGVGVHVFNDQPYALCSGAVFFVRDNDRHLFEQVEELHLTNVLYRSPRGFRFLSDIAPFLPYGANGEWLGQWQVNTPVMQQLKQLISRLATLADSAQPEDIAASESLFLQTLVLLKQKCFQMQGDGSQQQGVQALLGWLQNNFSEDVNWDVLADRFSLSLRTLHRQLKQHTGMTPQRYLNRLRLLEARRRLQQSDDSITTIAHACGFGDSNHFSTQFRKAFSLAPKSLRHQALNED</sequence>
<dbReference type="Gene3D" id="1.10.10.60">
    <property type="entry name" value="Homeodomain-like"/>
    <property type="match status" value="1"/>
</dbReference>
<dbReference type="PROSITE" id="PS01124">
    <property type="entry name" value="HTH_ARAC_FAMILY_2"/>
    <property type="match status" value="1"/>
</dbReference>
<dbReference type="InterPro" id="IPR050204">
    <property type="entry name" value="AraC_XylS_family_regulators"/>
</dbReference>
<evidence type="ECO:0000256" key="3">
    <source>
        <dbReference type="ARBA" id="ARBA00023015"/>
    </source>
</evidence>
<evidence type="ECO:0000313" key="13">
    <source>
        <dbReference type="Proteomes" id="UP000233778"/>
    </source>
</evidence>
<keyword evidence="4 8" id="KW-0238">DNA-binding</keyword>
<evidence type="ECO:0000256" key="4">
    <source>
        <dbReference type="ARBA" id="ARBA00023125"/>
    </source>
</evidence>
<reference evidence="10 13" key="3">
    <citation type="submission" date="2017-11" db="EMBL/GenBank/DDBJ databases">
        <title>Complete genome sequence of Serratia sp. ATCC 39006 LacA.</title>
        <authorList>
            <person name="Hampton H.G."/>
            <person name="Jackson S.A."/>
            <person name="Jauregui R."/>
            <person name="Poulter G.T.M."/>
            <person name="Salmond G.P.C."/>
            <person name="Fineran P.C."/>
        </authorList>
    </citation>
    <scope>NUCLEOTIDE SEQUENCE [LARGE SCALE GENOMIC DNA]</scope>
    <source>
        <strain evidence="10 13">ATCC 39006</strain>
    </source>
</reference>
<dbReference type="GO" id="GO:0043565">
    <property type="term" value="F:sequence-specific DNA binding"/>
    <property type="evidence" value="ECO:0007669"/>
    <property type="project" value="InterPro"/>
</dbReference>
<evidence type="ECO:0000256" key="2">
    <source>
        <dbReference type="ARBA" id="ARBA00022737"/>
    </source>
</evidence>
<keyword evidence="6 8" id="KW-0804">Transcription</keyword>
<dbReference type="HAMAP" id="MF_01534">
    <property type="entry name" value="HTH_type_RhaS"/>
    <property type="match status" value="1"/>
</dbReference>
<evidence type="ECO:0000256" key="5">
    <source>
        <dbReference type="ARBA" id="ARBA00023159"/>
    </source>
</evidence>
<keyword evidence="7 8" id="KW-0684">Rhamnose metabolism</keyword>
<dbReference type="InterPro" id="IPR009057">
    <property type="entry name" value="Homeodomain-like_sf"/>
</dbReference>
<gene>
    <name evidence="8" type="primary">rhaS</name>
    <name evidence="10" type="ORF">CWC46_22640</name>
    <name evidence="11" type="ORF">Ser39006_022630</name>
</gene>
<evidence type="ECO:0000256" key="6">
    <source>
        <dbReference type="ARBA" id="ARBA00023163"/>
    </source>
</evidence>
<dbReference type="KEGG" id="sera:Ser39006_022630"/>
<evidence type="ECO:0000256" key="1">
    <source>
        <dbReference type="ARBA" id="ARBA00022490"/>
    </source>
</evidence>
<reference evidence="11" key="2">
    <citation type="submission" date="2013-09" db="EMBL/GenBank/DDBJ databases">
        <authorList>
            <person name="Wang G."/>
            <person name="Yang Y."/>
            <person name="Su Y."/>
        </authorList>
    </citation>
    <scope>NUCLEOTIDE SEQUENCE</scope>
    <source>
        <strain evidence="11">ATCC 39006</strain>
    </source>
</reference>
<dbReference type="PRINTS" id="PR00032">
    <property type="entry name" value="HTHARAC"/>
</dbReference>
<dbReference type="SMART" id="SM00342">
    <property type="entry name" value="HTH_ARAC"/>
    <property type="match status" value="1"/>
</dbReference>
<evidence type="ECO:0000256" key="7">
    <source>
        <dbReference type="ARBA" id="ARBA00023308"/>
    </source>
</evidence>
<dbReference type="SUPFAM" id="SSF51215">
    <property type="entry name" value="Regulatory protein AraC"/>
    <property type="match status" value="1"/>
</dbReference>
<keyword evidence="3 8" id="KW-0805">Transcription regulation</keyword>
<comment type="caution">
    <text evidence="8">Lacks conserved residue(s) required for the propagation of feature annotation.</text>
</comment>
<dbReference type="InterPro" id="IPR023609">
    <property type="entry name" value="Tscrpt_reg_HTH_RhaS"/>
</dbReference>
<proteinExistence type="inferred from homology"/>
<dbReference type="Proteomes" id="UP000017700">
    <property type="component" value="Chromosome"/>
</dbReference>
<dbReference type="InterPro" id="IPR018060">
    <property type="entry name" value="HTH_AraC"/>
</dbReference>
<keyword evidence="5 8" id="KW-0010">Activator</keyword>
<dbReference type="RefSeq" id="WP_021014272.1">
    <property type="nucleotide sequence ID" value="NZ_CP025084.1"/>
</dbReference>
<dbReference type="SUPFAM" id="SSF46689">
    <property type="entry name" value="Homeodomain-like"/>
    <property type="match status" value="2"/>
</dbReference>
<reference evidence="11" key="4">
    <citation type="submission" date="2017-11" db="EMBL/GenBank/DDBJ databases">
        <title>Complete genome sequence of Serratia sp. ATCC 39006.</title>
        <authorList>
            <person name="Hampton H.G."/>
            <person name="Jackson S.A."/>
            <person name="Jauregui R."/>
            <person name="Poulter G.T.M."/>
            <person name="Salmond G.P.C."/>
            <person name="Fineran P.C."/>
        </authorList>
    </citation>
    <scope>NUCLEOTIDE SEQUENCE</scope>
    <source>
        <strain evidence="11">ATCC 39006</strain>
    </source>
</reference>
<dbReference type="InterPro" id="IPR037923">
    <property type="entry name" value="HTH-like"/>
</dbReference>
<dbReference type="OrthoDB" id="2547276at2"/>
<comment type="subcellular location">
    <subcellularLocation>
        <location evidence="8">Cytoplasm</location>
    </subcellularLocation>
</comment>
<accession>A0A2I5TQ29</accession>
<dbReference type="InterPro" id="IPR018062">
    <property type="entry name" value="HTH_AraC-typ_CS"/>
</dbReference>
<keyword evidence="12" id="KW-1185">Reference proteome</keyword>
<dbReference type="EMBL" id="CP025085">
    <property type="protein sequence ID" value="AUH02333.1"/>
    <property type="molecule type" value="Genomic_DNA"/>
</dbReference>
<keyword evidence="1 8" id="KW-0963">Cytoplasm</keyword>
<comment type="subunit">
    <text evidence="8">Binds DNA as a dimer.</text>
</comment>
<dbReference type="CDD" id="cd06977">
    <property type="entry name" value="cupin_RhaR_RhaS-like_N"/>
    <property type="match status" value="1"/>
</dbReference>